<feature type="region of interest" description="Disordered" evidence="4">
    <location>
        <begin position="266"/>
        <end position="285"/>
    </location>
</feature>
<dbReference type="FunFam" id="2.30.30.40:FF:000072">
    <property type="entry name" value="Unconventional Myosin IB"/>
    <property type="match status" value="1"/>
</dbReference>
<keyword evidence="3" id="KW-0175">Coiled coil</keyword>
<dbReference type="Pfam" id="PF00611">
    <property type="entry name" value="FCH"/>
    <property type="match status" value="1"/>
</dbReference>
<dbReference type="PANTHER" id="PTHR23065:SF52">
    <property type="entry name" value="SH3 AND F-BAR DOMAIN-CONTAINING PROTEIN DDB_G0271676"/>
    <property type="match status" value="1"/>
</dbReference>
<dbReference type="InterPro" id="IPR001452">
    <property type="entry name" value="SH3_domain"/>
</dbReference>
<feature type="compositionally biased region" description="Basic and acidic residues" evidence="4">
    <location>
        <begin position="142"/>
        <end position="152"/>
    </location>
</feature>
<name>L8HJF3_ACACF</name>
<dbReference type="InterPro" id="IPR031160">
    <property type="entry name" value="F_BAR_dom"/>
</dbReference>
<dbReference type="STRING" id="1257118.L8HJF3"/>
<dbReference type="SUPFAM" id="SSF50044">
    <property type="entry name" value="SH3-domain"/>
    <property type="match status" value="2"/>
</dbReference>
<dbReference type="PROSITE" id="PS50002">
    <property type="entry name" value="SH3"/>
    <property type="match status" value="2"/>
</dbReference>
<dbReference type="KEGG" id="acan:ACA1_326770"/>
<feature type="region of interest" description="Disordered" evidence="4">
    <location>
        <begin position="133"/>
        <end position="157"/>
    </location>
</feature>
<feature type="region of interest" description="Disordered" evidence="4">
    <location>
        <begin position="417"/>
        <end position="438"/>
    </location>
</feature>
<dbReference type="Gene3D" id="2.30.30.40">
    <property type="entry name" value="SH3 Domains"/>
    <property type="match status" value="2"/>
</dbReference>
<dbReference type="InterPro" id="IPR036028">
    <property type="entry name" value="SH3-like_dom_sf"/>
</dbReference>
<feature type="domain" description="F-BAR" evidence="6">
    <location>
        <begin position="4"/>
        <end position="258"/>
    </location>
</feature>
<dbReference type="Gene3D" id="1.20.1270.60">
    <property type="entry name" value="Arfaptin homology (AH) domain/BAR domain"/>
    <property type="match status" value="1"/>
</dbReference>
<dbReference type="Pfam" id="PF00018">
    <property type="entry name" value="SH3_1"/>
    <property type="match status" value="1"/>
</dbReference>
<sequence length="497" mass="54633">MATLNFADNMWDQFEKVVKRLNEGKNFSSEVASFVQKRALLEKEYAMKLQKLMKMTTIEEYASLGSAWTSLRTETEKLALWHDQFGDRLVSEVKDHILEHRGESKKQTRVLVEQGTKIIKDLEIQTDKGDKARSAYYRSRRKQDETQEEYDRATMSGQPAGILQKLGKKATKDEKVAIKADTAYKAAIATLVEAQVRMYDTEMPKTMSELQRIEITRLQVTQSSLKHIISLQSGLAEQVTERCGVVHPMLDAVDASADIVAFVERATSGKPKPPKADYEPYDPKDNRRLSLAAPLTLAPNSTMRGHSGSVSLLSPRASVGSAQPRVAAIVAASASTATAPPSKSSVAAAPVSPAPTPRGPALKVRALFDYTGETQPELSFKKGDIITVTEKDESGWWQGELNGVIGAFPSGWVEDLSAPAQSTSPAKGPPQIVEPPPEPEKQARALYAFRKEQEEEIDVNVGDLLVVDVDDGSGWIYGFNQTSGEGGRFPANYVEYL</sequence>
<dbReference type="OrthoDB" id="10255964at2759"/>
<organism evidence="7 8">
    <name type="scientific">Acanthamoeba castellanii (strain ATCC 30010 / Neff)</name>
    <dbReference type="NCBI Taxonomy" id="1257118"/>
    <lineage>
        <taxon>Eukaryota</taxon>
        <taxon>Amoebozoa</taxon>
        <taxon>Discosea</taxon>
        <taxon>Longamoebia</taxon>
        <taxon>Centramoebida</taxon>
        <taxon>Acanthamoebidae</taxon>
        <taxon>Acanthamoeba</taxon>
    </lineage>
</organism>
<evidence type="ECO:0000313" key="8">
    <source>
        <dbReference type="Proteomes" id="UP000011083"/>
    </source>
</evidence>
<dbReference type="GO" id="GO:0043226">
    <property type="term" value="C:organelle"/>
    <property type="evidence" value="ECO:0007669"/>
    <property type="project" value="UniProtKB-ARBA"/>
</dbReference>
<evidence type="ECO:0000256" key="2">
    <source>
        <dbReference type="PROSITE-ProRule" id="PRU00192"/>
    </source>
</evidence>
<dbReference type="GeneID" id="14926785"/>
<reference evidence="7 8" key="1">
    <citation type="journal article" date="2013" name="Genome Biol.">
        <title>Genome of Acanthamoeba castellanii highlights extensive lateral gene transfer and early evolution of tyrosine kinase signaling.</title>
        <authorList>
            <person name="Clarke M."/>
            <person name="Lohan A.J."/>
            <person name="Liu B."/>
            <person name="Lagkouvardos I."/>
            <person name="Roy S."/>
            <person name="Zafar N."/>
            <person name="Bertelli C."/>
            <person name="Schilde C."/>
            <person name="Kianianmomeni A."/>
            <person name="Burglin T.R."/>
            <person name="Frech C."/>
            <person name="Turcotte B."/>
            <person name="Kopec K.O."/>
            <person name="Synnott J.M."/>
            <person name="Choo C."/>
            <person name="Paponov I."/>
            <person name="Finkler A."/>
            <person name="Soon Heng Tan C."/>
            <person name="Hutchins A.P."/>
            <person name="Weinmeier T."/>
            <person name="Rattei T."/>
            <person name="Chu J.S."/>
            <person name="Gimenez G."/>
            <person name="Irimia M."/>
            <person name="Rigden D.J."/>
            <person name="Fitzpatrick D.A."/>
            <person name="Lorenzo-Morales J."/>
            <person name="Bateman A."/>
            <person name="Chiu C.H."/>
            <person name="Tang P."/>
            <person name="Hegemann P."/>
            <person name="Fromm H."/>
            <person name="Raoult D."/>
            <person name="Greub G."/>
            <person name="Miranda-Saavedra D."/>
            <person name="Chen N."/>
            <person name="Nash P."/>
            <person name="Ginger M.L."/>
            <person name="Horn M."/>
            <person name="Schaap P."/>
            <person name="Caler L."/>
            <person name="Loftus B."/>
        </authorList>
    </citation>
    <scope>NUCLEOTIDE SEQUENCE [LARGE SCALE GENOMIC DNA]</scope>
    <source>
        <strain evidence="7 8">Neff</strain>
    </source>
</reference>
<feature type="domain" description="SH3" evidence="5">
    <location>
        <begin position="438"/>
        <end position="497"/>
    </location>
</feature>
<dbReference type="VEuPathDB" id="AmoebaDB:ACA1_326770"/>
<dbReference type="PANTHER" id="PTHR23065">
    <property type="entry name" value="PROLINE-SERINE-THREONINE PHOSPHATASE INTERACTING PROTEIN 1"/>
    <property type="match status" value="1"/>
</dbReference>
<keyword evidence="8" id="KW-1185">Reference proteome</keyword>
<evidence type="ECO:0000313" key="7">
    <source>
        <dbReference type="EMBL" id="ELR25719.1"/>
    </source>
</evidence>
<proteinExistence type="predicted"/>
<dbReference type="EMBL" id="KB007792">
    <property type="protein sequence ID" value="ELR25719.1"/>
    <property type="molecule type" value="Genomic_DNA"/>
</dbReference>
<evidence type="ECO:0000256" key="3">
    <source>
        <dbReference type="PROSITE-ProRule" id="PRU01077"/>
    </source>
</evidence>
<evidence type="ECO:0000259" key="5">
    <source>
        <dbReference type="PROSITE" id="PS50002"/>
    </source>
</evidence>
<dbReference type="InterPro" id="IPR001060">
    <property type="entry name" value="FCH_dom"/>
</dbReference>
<dbReference type="OMA" id="PIEYQNY"/>
<dbReference type="SUPFAM" id="SSF103657">
    <property type="entry name" value="BAR/IMD domain-like"/>
    <property type="match status" value="1"/>
</dbReference>
<dbReference type="RefSeq" id="XP_004358283.1">
    <property type="nucleotide sequence ID" value="XM_004358226.1"/>
</dbReference>
<feature type="compositionally biased region" description="Basic and acidic residues" evidence="4">
    <location>
        <begin position="274"/>
        <end position="285"/>
    </location>
</feature>
<dbReference type="PRINTS" id="PR00452">
    <property type="entry name" value="SH3DOMAIN"/>
</dbReference>
<dbReference type="GO" id="GO:0005737">
    <property type="term" value="C:cytoplasm"/>
    <property type="evidence" value="ECO:0007669"/>
    <property type="project" value="TreeGrafter"/>
</dbReference>
<dbReference type="PROSITE" id="PS51741">
    <property type="entry name" value="F_BAR"/>
    <property type="match status" value="1"/>
</dbReference>
<protein>
    <submittedName>
        <fullName evidence="7">SH3 domain containing protein</fullName>
    </submittedName>
</protein>
<evidence type="ECO:0000256" key="1">
    <source>
        <dbReference type="ARBA" id="ARBA00022443"/>
    </source>
</evidence>
<dbReference type="Proteomes" id="UP000011083">
    <property type="component" value="Unassembled WGS sequence"/>
</dbReference>
<dbReference type="InterPro" id="IPR027267">
    <property type="entry name" value="AH/BAR_dom_sf"/>
</dbReference>
<evidence type="ECO:0000259" key="6">
    <source>
        <dbReference type="PROSITE" id="PS51741"/>
    </source>
</evidence>
<dbReference type="GO" id="GO:0005886">
    <property type="term" value="C:plasma membrane"/>
    <property type="evidence" value="ECO:0007669"/>
    <property type="project" value="TreeGrafter"/>
</dbReference>
<evidence type="ECO:0000256" key="4">
    <source>
        <dbReference type="SAM" id="MobiDB-lite"/>
    </source>
</evidence>
<feature type="domain" description="SH3" evidence="5">
    <location>
        <begin position="359"/>
        <end position="418"/>
    </location>
</feature>
<accession>L8HJF3</accession>
<dbReference type="SMART" id="SM00326">
    <property type="entry name" value="SH3"/>
    <property type="match status" value="2"/>
</dbReference>
<dbReference type="AlphaFoldDB" id="L8HJF3"/>
<dbReference type="SMART" id="SM00055">
    <property type="entry name" value="FCH"/>
    <property type="match status" value="1"/>
</dbReference>
<gene>
    <name evidence="7" type="ORF">ACA1_326770</name>
</gene>
<dbReference type="Pfam" id="PF14604">
    <property type="entry name" value="SH3_9"/>
    <property type="match status" value="1"/>
</dbReference>
<keyword evidence="1 2" id="KW-0728">SH3 domain</keyword>